<reference evidence="3" key="1">
    <citation type="submission" date="2020-08" db="EMBL/GenBank/DDBJ databases">
        <title>Genomic Encyclopedia of Type Strains, Phase IV (KMG-IV): sequencing the most valuable type-strain genomes for metagenomic binning, comparative biology and taxonomic classification.</title>
        <authorList>
            <person name="Goeker M."/>
        </authorList>
    </citation>
    <scope>NUCLEOTIDE SEQUENCE [LARGE SCALE GENOMIC DNA]</scope>
    <source>
        <strain evidence="3">DSM 105720</strain>
    </source>
</reference>
<organism evidence="3 4">
    <name type="scientific">Bacteroides reticulotermitis</name>
    <dbReference type="NCBI Taxonomy" id="1133319"/>
    <lineage>
        <taxon>Bacteria</taxon>
        <taxon>Pseudomonadati</taxon>
        <taxon>Bacteroidota</taxon>
        <taxon>Bacteroidia</taxon>
        <taxon>Bacteroidales</taxon>
        <taxon>Bacteroidaceae</taxon>
        <taxon>Bacteroides</taxon>
    </lineage>
</organism>
<protein>
    <submittedName>
        <fullName evidence="3">Murein DD-endopeptidase MepM/ murein hydrolase activator NlpD</fullName>
    </submittedName>
</protein>
<dbReference type="InterPro" id="IPR016047">
    <property type="entry name" value="M23ase_b-sheet_dom"/>
</dbReference>
<name>A0A840D0A4_9BACE</name>
<keyword evidence="4" id="KW-1185">Reference proteome</keyword>
<dbReference type="EMBL" id="JACIER010000009">
    <property type="protein sequence ID" value="MBB4044511.1"/>
    <property type="molecule type" value="Genomic_DNA"/>
</dbReference>
<dbReference type="AlphaFoldDB" id="A0A840D0A4"/>
<dbReference type="RefSeq" id="WP_183208693.1">
    <property type="nucleotide sequence ID" value="NZ_JACIER010000009.1"/>
</dbReference>
<proteinExistence type="predicted"/>
<evidence type="ECO:0000259" key="2">
    <source>
        <dbReference type="Pfam" id="PF01551"/>
    </source>
</evidence>
<evidence type="ECO:0000313" key="3">
    <source>
        <dbReference type="EMBL" id="MBB4044511.1"/>
    </source>
</evidence>
<dbReference type="GO" id="GO:0004222">
    <property type="term" value="F:metalloendopeptidase activity"/>
    <property type="evidence" value="ECO:0007669"/>
    <property type="project" value="TreeGrafter"/>
</dbReference>
<accession>A0A840D0A4</accession>
<dbReference type="Gene3D" id="2.70.70.10">
    <property type="entry name" value="Glucose Permease (Domain IIA)"/>
    <property type="match status" value="1"/>
</dbReference>
<gene>
    <name evidence="3" type="ORF">GGR06_002306</name>
</gene>
<feature type="signal peptide" evidence="1">
    <location>
        <begin position="1"/>
        <end position="19"/>
    </location>
</feature>
<dbReference type="PANTHER" id="PTHR21666">
    <property type="entry name" value="PEPTIDASE-RELATED"/>
    <property type="match status" value="1"/>
</dbReference>
<feature type="chain" id="PRO_5032795718" evidence="1">
    <location>
        <begin position="20"/>
        <end position="215"/>
    </location>
</feature>
<feature type="domain" description="M23ase beta-sheet core" evidence="2">
    <location>
        <begin position="77"/>
        <end position="171"/>
    </location>
</feature>
<evidence type="ECO:0000256" key="1">
    <source>
        <dbReference type="SAM" id="SignalP"/>
    </source>
</evidence>
<keyword evidence="1" id="KW-0732">Signal</keyword>
<dbReference type="InterPro" id="IPR011055">
    <property type="entry name" value="Dup_hybrid_motif"/>
</dbReference>
<evidence type="ECO:0000313" key="4">
    <source>
        <dbReference type="Proteomes" id="UP000560658"/>
    </source>
</evidence>
<dbReference type="Proteomes" id="UP000560658">
    <property type="component" value="Unassembled WGS sequence"/>
</dbReference>
<dbReference type="InterPro" id="IPR050570">
    <property type="entry name" value="Cell_wall_metabolism_enzyme"/>
</dbReference>
<comment type="caution">
    <text evidence="3">The sequence shown here is derived from an EMBL/GenBank/DDBJ whole genome shotgun (WGS) entry which is preliminary data.</text>
</comment>
<keyword evidence="3" id="KW-0378">Hydrolase</keyword>
<dbReference type="PANTHER" id="PTHR21666:SF270">
    <property type="entry name" value="MUREIN HYDROLASE ACTIVATOR ENVC"/>
    <property type="match status" value="1"/>
</dbReference>
<dbReference type="Pfam" id="PF01551">
    <property type="entry name" value="Peptidase_M23"/>
    <property type="match status" value="1"/>
</dbReference>
<dbReference type="CDD" id="cd12797">
    <property type="entry name" value="M23_peptidase"/>
    <property type="match status" value="1"/>
</dbReference>
<sequence>MKNQLLLIAGLFVAATLSAQDKPNFSSMEVNHIRVATPGLFSTGKSVFLNLDSLAEHEYAFPLPGAKVISAYGSRGGHSGADIKTCAKDTIRCAFDGVVRMAKPYSAYGNVVVVRHANGLETIYSHNLTNFVKSGDVIKAGEPIGLTGRTGRATTEHLHFETRINGQHFNPNLIFDLKEGTLRKECIKCTKNGKGVVVKTQAGKTKVDLAQQPGK</sequence>
<dbReference type="SUPFAM" id="SSF51261">
    <property type="entry name" value="Duplicated hybrid motif"/>
    <property type="match status" value="1"/>
</dbReference>